<dbReference type="EMBL" id="KN833981">
    <property type="protein sequence ID" value="KIK13668.1"/>
    <property type="molecule type" value="Genomic_DNA"/>
</dbReference>
<gene>
    <name evidence="1" type="ORF">PISMIDRAFT_688486</name>
</gene>
<sequence>MSGTLVVHITLRGRIAESTWDSMDLQSVGTRFPRSVSSSGKTLKRGYEGSESTIRTWKFHSQWIR</sequence>
<dbReference type="Proteomes" id="UP000054018">
    <property type="component" value="Unassembled WGS sequence"/>
</dbReference>
<keyword evidence="2" id="KW-1185">Reference proteome</keyword>
<name>A0A0C9Z115_9AGAM</name>
<dbReference type="HOGENOM" id="CLU_2850576_0_0_1"/>
<organism evidence="1 2">
    <name type="scientific">Pisolithus microcarpus 441</name>
    <dbReference type="NCBI Taxonomy" id="765257"/>
    <lineage>
        <taxon>Eukaryota</taxon>
        <taxon>Fungi</taxon>
        <taxon>Dikarya</taxon>
        <taxon>Basidiomycota</taxon>
        <taxon>Agaricomycotina</taxon>
        <taxon>Agaricomycetes</taxon>
        <taxon>Agaricomycetidae</taxon>
        <taxon>Boletales</taxon>
        <taxon>Sclerodermatineae</taxon>
        <taxon>Pisolithaceae</taxon>
        <taxon>Pisolithus</taxon>
    </lineage>
</organism>
<reference evidence="1 2" key="1">
    <citation type="submission" date="2014-04" db="EMBL/GenBank/DDBJ databases">
        <authorList>
            <consortium name="DOE Joint Genome Institute"/>
            <person name="Kuo A."/>
            <person name="Kohler A."/>
            <person name="Costa M.D."/>
            <person name="Nagy L.G."/>
            <person name="Floudas D."/>
            <person name="Copeland A."/>
            <person name="Barry K.W."/>
            <person name="Cichocki N."/>
            <person name="Veneault-Fourrey C."/>
            <person name="LaButti K."/>
            <person name="Lindquist E.A."/>
            <person name="Lipzen A."/>
            <person name="Lundell T."/>
            <person name="Morin E."/>
            <person name="Murat C."/>
            <person name="Sun H."/>
            <person name="Tunlid A."/>
            <person name="Henrissat B."/>
            <person name="Grigoriev I.V."/>
            <person name="Hibbett D.S."/>
            <person name="Martin F."/>
            <person name="Nordberg H.P."/>
            <person name="Cantor M.N."/>
            <person name="Hua S.X."/>
        </authorList>
    </citation>
    <scope>NUCLEOTIDE SEQUENCE [LARGE SCALE GENOMIC DNA]</scope>
    <source>
        <strain evidence="1 2">441</strain>
    </source>
</reference>
<evidence type="ECO:0000313" key="2">
    <source>
        <dbReference type="Proteomes" id="UP000054018"/>
    </source>
</evidence>
<reference evidence="2" key="2">
    <citation type="submission" date="2015-01" db="EMBL/GenBank/DDBJ databases">
        <title>Evolutionary Origins and Diversification of the Mycorrhizal Mutualists.</title>
        <authorList>
            <consortium name="DOE Joint Genome Institute"/>
            <consortium name="Mycorrhizal Genomics Consortium"/>
            <person name="Kohler A."/>
            <person name="Kuo A."/>
            <person name="Nagy L.G."/>
            <person name="Floudas D."/>
            <person name="Copeland A."/>
            <person name="Barry K.W."/>
            <person name="Cichocki N."/>
            <person name="Veneault-Fourrey C."/>
            <person name="LaButti K."/>
            <person name="Lindquist E.A."/>
            <person name="Lipzen A."/>
            <person name="Lundell T."/>
            <person name="Morin E."/>
            <person name="Murat C."/>
            <person name="Riley R."/>
            <person name="Ohm R."/>
            <person name="Sun H."/>
            <person name="Tunlid A."/>
            <person name="Henrissat B."/>
            <person name="Grigoriev I.V."/>
            <person name="Hibbett D.S."/>
            <person name="Martin F."/>
        </authorList>
    </citation>
    <scope>NUCLEOTIDE SEQUENCE [LARGE SCALE GENOMIC DNA]</scope>
    <source>
        <strain evidence="2">441</strain>
    </source>
</reference>
<proteinExistence type="predicted"/>
<evidence type="ECO:0000313" key="1">
    <source>
        <dbReference type="EMBL" id="KIK13668.1"/>
    </source>
</evidence>
<protein>
    <submittedName>
        <fullName evidence="1">Uncharacterized protein</fullName>
    </submittedName>
</protein>
<accession>A0A0C9Z115</accession>
<dbReference type="AlphaFoldDB" id="A0A0C9Z115"/>